<gene>
    <name evidence="1" type="ORF">PEPS_14330</name>
</gene>
<dbReference type="Proteomes" id="UP001354989">
    <property type="component" value="Chromosome"/>
</dbReference>
<evidence type="ECO:0000313" key="2">
    <source>
        <dbReference type="Proteomes" id="UP001354989"/>
    </source>
</evidence>
<evidence type="ECO:0000313" key="1">
    <source>
        <dbReference type="EMBL" id="BDC99152.1"/>
    </source>
</evidence>
<name>A0ABM7VDZ1_9BACT</name>
<keyword evidence="2" id="KW-1185">Reference proteome</keyword>
<dbReference type="EMBL" id="AP025292">
    <property type="protein sequence ID" value="BDC99152.1"/>
    <property type="molecule type" value="Genomic_DNA"/>
</dbReference>
<protein>
    <submittedName>
        <fullName evidence="1">Uncharacterized protein</fullName>
    </submittedName>
</protein>
<organism evidence="1 2">
    <name type="scientific">Persicobacter psychrovividus</name>
    <dbReference type="NCBI Taxonomy" id="387638"/>
    <lineage>
        <taxon>Bacteria</taxon>
        <taxon>Pseudomonadati</taxon>
        <taxon>Bacteroidota</taxon>
        <taxon>Cytophagia</taxon>
        <taxon>Cytophagales</taxon>
        <taxon>Persicobacteraceae</taxon>
        <taxon>Persicobacter</taxon>
    </lineage>
</organism>
<proteinExistence type="predicted"/>
<accession>A0ABM7VDZ1</accession>
<sequence length="94" mass="10913">MKDYFVCCVDAPKYSVRNNLYKVTGDLCLVTGNILYSSHRSQATSHLFLDIYLDYLKFRAFGILQDKCDQVLMCVSYIFNKKGRYIGQPVQRPN</sequence>
<reference evidence="1 2" key="1">
    <citation type="submission" date="2021-12" db="EMBL/GenBank/DDBJ databases">
        <title>Genome sequencing of bacteria with rrn-lacking chromosome and rrn-plasmid.</title>
        <authorList>
            <person name="Anda M."/>
            <person name="Iwasaki W."/>
        </authorList>
    </citation>
    <scope>NUCLEOTIDE SEQUENCE [LARGE SCALE GENOMIC DNA]</scope>
    <source>
        <strain evidence="1 2">NBRC 101262</strain>
    </source>
</reference>